<feature type="coiled-coil region" evidence="1">
    <location>
        <begin position="111"/>
        <end position="141"/>
    </location>
</feature>
<name>A0A151AHI5_9EURY</name>
<sequence>MDEKTEELRDLFLDVADDGTVTEPQEETPGSLTDEQPEDERLDDVIERMQERYAFETDWDDEVYRRLVRGFFDEESDADLAEELDVDEGSVIRARMDLHLLRESDTEFPFELRKLRQLRNAEEEVDLAEELEADEATLERAICVIETQDEARTANDRFRDEFEEIVTDGDLSTQLARDAREDGLEEATEGMENDLSM</sequence>
<evidence type="ECO:0000313" key="3">
    <source>
        <dbReference type="EMBL" id="KYH27074.1"/>
    </source>
</evidence>
<reference evidence="3 4" key="1">
    <citation type="submission" date="2016-02" db="EMBL/GenBank/DDBJ databases">
        <title>Genome sequence of Halalkalicoccus paucihalophilus DSM 24557.</title>
        <authorList>
            <person name="Poehlein A."/>
            <person name="Daniel R."/>
        </authorList>
    </citation>
    <scope>NUCLEOTIDE SEQUENCE [LARGE SCALE GENOMIC DNA]</scope>
    <source>
        <strain evidence="3 4">DSM 24557</strain>
    </source>
</reference>
<evidence type="ECO:0008006" key="5">
    <source>
        <dbReference type="Google" id="ProtNLM"/>
    </source>
</evidence>
<evidence type="ECO:0000313" key="4">
    <source>
        <dbReference type="Proteomes" id="UP000075321"/>
    </source>
</evidence>
<feature type="region of interest" description="Disordered" evidence="2">
    <location>
        <begin position="1"/>
        <end position="39"/>
    </location>
</feature>
<accession>A0A151AHI5</accession>
<dbReference type="PATRIC" id="fig|1008153.3.peg.972"/>
<feature type="compositionally biased region" description="Basic and acidic residues" evidence="2">
    <location>
        <begin position="1"/>
        <end position="12"/>
    </location>
</feature>
<comment type="caution">
    <text evidence="3">The sequence shown here is derived from an EMBL/GenBank/DDBJ whole genome shotgun (WGS) entry which is preliminary data.</text>
</comment>
<keyword evidence="4" id="KW-1185">Reference proteome</keyword>
<dbReference type="AlphaFoldDB" id="A0A151AHI5"/>
<dbReference type="EMBL" id="LTAZ01000003">
    <property type="protein sequence ID" value="KYH27074.1"/>
    <property type="molecule type" value="Genomic_DNA"/>
</dbReference>
<proteinExistence type="predicted"/>
<dbReference type="Proteomes" id="UP000075321">
    <property type="component" value="Unassembled WGS sequence"/>
</dbReference>
<protein>
    <recommendedName>
        <fullName evidence="5">Conditioned medium-induced protein 4</fullName>
    </recommendedName>
</protein>
<evidence type="ECO:0000256" key="1">
    <source>
        <dbReference type="SAM" id="Coils"/>
    </source>
</evidence>
<dbReference type="OrthoDB" id="146450at2157"/>
<keyword evidence="1" id="KW-0175">Coiled coil</keyword>
<evidence type="ECO:0000256" key="2">
    <source>
        <dbReference type="SAM" id="MobiDB-lite"/>
    </source>
</evidence>
<organism evidence="3 4">
    <name type="scientific">Halalkalicoccus paucihalophilus</name>
    <dbReference type="NCBI Taxonomy" id="1008153"/>
    <lineage>
        <taxon>Archaea</taxon>
        <taxon>Methanobacteriati</taxon>
        <taxon>Methanobacteriota</taxon>
        <taxon>Stenosarchaea group</taxon>
        <taxon>Halobacteria</taxon>
        <taxon>Halobacteriales</taxon>
        <taxon>Halococcaceae</taxon>
        <taxon>Halalkalicoccus</taxon>
    </lineage>
</organism>
<gene>
    <name evidence="3" type="ORF">HAPAU_09640</name>
</gene>
<dbReference type="RefSeq" id="WP_066380150.1">
    <property type="nucleotide sequence ID" value="NZ_LTAZ01000003.1"/>
</dbReference>